<proteinExistence type="predicted"/>
<feature type="domain" description="Potassium channel" evidence="2">
    <location>
        <begin position="80"/>
        <end position="133"/>
    </location>
</feature>
<evidence type="ECO:0000313" key="4">
    <source>
        <dbReference type="Proteomes" id="UP001556098"/>
    </source>
</evidence>
<protein>
    <submittedName>
        <fullName evidence="3">Ion channel</fullName>
    </submittedName>
</protein>
<dbReference type="EMBL" id="JBFNXX010000063">
    <property type="protein sequence ID" value="MEW9922459.1"/>
    <property type="molecule type" value="Genomic_DNA"/>
</dbReference>
<feature type="transmembrane region" description="Helical" evidence="1">
    <location>
        <begin position="110"/>
        <end position="137"/>
    </location>
</feature>
<keyword evidence="1" id="KW-1133">Transmembrane helix</keyword>
<dbReference type="SUPFAM" id="SSF81324">
    <property type="entry name" value="Voltage-gated potassium channels"/>
    <property type="match status" value="1"/>
</dbReference>
<dbReference type="Proteomes" id="UP001556098">
    <property type="component" value="Unassembled WGS sequence"/>
</dbReference>
<feature type="transmembrane region" description="Helical" evidence="1">
    <location>
        <begin position="38"/>
        <end position="60"/>
    </location>
</feature>
<evidence type="ECO:0000256" key="1">
    <source>
        <dbReference type="SAM" id="Phobius"/>
    </source>
</evidence>
<keyword evidence="1" id="KW-0812">Transmembrane</keyword>
<keyword evidence="1" id="KW-0472">Membrane</keyword>
<evidence type="ECO:0000259" key="2">
    <source>
        <dbReference type="Pfam" id="PF07885"/>
    </source>
</evidence>
<comment type="caution">
    <text evidence="3">The sequence shown here is derived from an EMBL/GenBank/DDBJ whole genome shotgun (WGS) entry which is preliminary data.</text>
</comment>
<feature type="transmembrane region" description="Helical" evidence="1">
    <location>
        <begin position="67"/>
        <end position="90"/>
    </location>
</feature>
<accession>A0ABV3RU24</accession>
<gene>
    <name evidence="3" type="ORF">AB2B41_22910</name>
</gene>
<dbReference type="Gene3D" id="1.10.287.70">
    <property type="match status" value="1"/>
</dbReference>
<sequence length="141" mass="14989">MPVAVQIGLGSTLILGCAAIHIAVAMAAIAWLRAKQPFHQAVTFVSGFKSIALLFLLLLFSHTVQVYLWALTFWATGALQGYEAPIYFSLVTYTTLGYGDITLTEAFRVLGAMASVCGILMFGLTTAFLVGALARLLGAKA</sequence>
<evidence type="ECO:0000313" key="3">
    <source>
        <dbReference type="EMBL" id="MEW9922459.1"/>
    </source>
</evidence>
<dbReference type="RefSeq" id="WP_367880147.1">
    <property type="nucleotide sequence ID" value="NZ_JBFNXX010000063.1"/>
</dbReference>
<dbReference type="Pfam" id="PF07885">
    <property type="entry name" value="Ion_trans_2"/>
    <property type="match status" value="1"/>
</dbReference>
<feature type="transmembrane region" description="Helical" evidence="1">
    <location>
        <begin position="12"/>
        <end position="32"/>
    </location>
</feature>
<organism evidence="3 4">
    <name type="scientific">Sulfitobacter sediminis</name>
    <dbReference type="NCBI Taxonomy" id="3234186"/>
    <lineage>
        <taxon>Bacteria</taxon>
        <taxon>Pseudomonadati</taxon>
        <taxon>Pseudomonadota</taxon>
        <taxon>Alphaproteobacteria</taxon>
        <taxon>Rhodobacterales</taxon>
        <taxon>Roseobacteraceae</taxon>
        <taxon>Sulfitobacter</taxon>
    </lineage>
</organism>
<name>A0ABV3RU24_9RHOB</name>
<dbReference type="InterPro" id="IPR013099">
    <property type="entry name" value="K_chnl_dom"/>
</dbReference>
<keyword evidence="4" id="KW-1185">Reference proteome</keyword>
<reference evidence="3 4" key="1">
    <citation type="submission" date="2024-07" db="EMBL/GenBank/DDBJ databases">
        <title>Marimonas sp.nov., isolated from tidal-flat sediment.</title>
        <authorList>
            <person name="Jayan J.N."/>
            <person name="Lee S.S."/>
        </authorList>
    </citation>
    <scope>NUCLEOTIDE SEQUENCE [LARGE SCALE GENOMIC DNA]</scope>
    <source>
        <strain evidence="3 4">MJW-29</strain>
    </source>
</reference>